<evidence type="ECO:0000313" key="7">
    <source>
        <dbReference type="Proteomes" id="UP000712157"/>
    </source>
</evidence>
<dbReference type="PANTHER" id="PTHR47504:SF5">
    <property type="entry name" value="RIGHT ORIGIN-BINDING PROTEIN"/>
    <property type="match status" value="1"/>
</dbReference>
<sequence length="286" mass="33507">MPNYRIDDIVSVIEYMEEHLTEKLNLDRVADAVHYSKYHLHRMFTGAVGITLHEYLNRRRLTQSAKLLVFSDKNILDIALLAGYESQQAFTNIFTAMYKMPPSRYRENEKFYPLQLKYNLKGNFEMLHVKDQINWKIEYAAEEDIPRWMELVRLVIDGFPYLDEQDYIKVLRQRIQTGQALILKDRQMAIGILLFSYNTGSIDFMGCHPLYRNRGIQKAFLRKVMDELQTGRDISITTYREGDKADTGQRREIKDLGFAEAELLTEFGYPTQRFVLSTAAPDQPLP</sequence>
<keyword evidence="2" id="KW-0238">DNA-binding</keyword>
<evidence type="ECO:0000256" key="3">
    <source>
        <dbReference type="ARBA" id="ARBA00023163"/>
    </source>
</evidence>
<dbReference type="PROSITE" id="PS01124">
    <property type="entry name" value="HTH_ARAC_FAMILY_2"/>
    <property type="match status" value="1"/>
</dbReference>
<keyword evidence="1" id="KW-0805">Transcription regulation</keyword>
<evidence type="ECO:0000256" key="2">
    <source>
        <dbReference type="ARBA" id="ARBA00023125"/>
    </source>
</evidence>
<dbReference type="EMBL" id="JAHQCW010000002">
    <property type="protein sequence ID" value="MBU9735218.1"/>
    <property type="molecule type" value="Genomic_DNA"/>
</dbReference>
<organism evidence="6 7">
    <name type="scientific">Diplocloster agilis</name>
    <dbReference type="NCBI Taxonomy" id="2850323"/>
    <lineage>
        <taxon>Bacteria</taxon>
        <taxon>Bacillati</taxon>
        <taxon>Bacillota</taxon>
        <taxon>Clostridia</taxon>
        <taxon>Lachnospirales</taxon>
        <taxon>Lachnospiraceae</taxon>
        <taxon>Diplocloster</taxon>
    </lineage>
</organism>
<dbReference type="InterPro" id="IPR000182">
    <property type="entry name" value="GNAT_dom"/>
</dbReference>
<dbReference type="GO" id="GO:0016747">
    <property type="term" value="F:acyltransferase activity, transferring groups other than amino-acyl groups"/>
    <property type="evidence" value="ECO:0007669"/>
    <property type="project" value="InterPro"/>
</dbReference>
<dbReference type="AlphaFoldDB" id="A0A949JU84"/>
<dbReference type="RefSeq" id="WP_238720380.1">
    <property type="nucleotide sequence ID" value="NZ_JAHQCW010000002.1"/>
</dbReference>
<evidence type="ECO:0000256" key="1">
    <source>
        <dbReference type="ARBA" id="ARBA00023015"/>
    </source>
</evidence>
<dbReference type="InterPro" id="IPR009057">
    <property type="entry name" value="Homeodomain-like_sf"/>
</dbReference>
<proteinExistence type="predicted"/>
<comment type="caution">
    <text evidence="6">The sequence shown here is derived from an EMBL/GenBank/DDBJ whole genome shotgun (WGS) entry which is preliminary data.</text>
</comment>
<dbReference type="PROSITE" id="PS51186">
    <property type="entry name" value="GNAT"/>
    <property type="match status" value="1"/>
</dbReference>
<name>A0A949JU84_9FIRM</name>
<dbReference type="InterPro" id="IPR018062">
    <property type="entry name" value="HTH_AraC-typ_CS"/>
</dbReference>
<protein>
    <submittedName>
        <fullName evidence="6">AraC family transcriptional regulator</fullName>
    </submittedName>
</protein>
<dbReference type="SUPFAM" id="SSF55729">
    <property type="entry name" value="Acyl-CoA N-acyltransferases (Nat)"/>
    <property type="match status" value="1"/>
</dbReference>
<dbReference type="PANTHER" id="PTHR47504">
    <property type="entry name" value="RIGHT ORIGIN-BINDING PROTEIN"/>
    <property type="match status" value="1"/>
</dbReference>
<keyword evidence="3" id="KW-0804">Transcription</keyword>
<dbReference type="InterPro" id="IPR016181">
    <property type="entry name" value="Acyl_CoA_acyltransferase"/>
</dbReference>
<evidence type="ECO:0000259" key="5">
    <source>
        <dbReference type="PROSITE" id="PS51186"/>
    </source>
</evidence>
<dbReference type="SMART" id="SM00342">
    <property type="entry name" value="HTH_ARAC"/>
    <property type="match status" value="1"/>
</dbReference>
<dbReference type="GO" id="GO:0043565">
    <property type="term" value="F:sequence-specific DNA binding"/>
    <property type="evidence" value="ECO:0007669"/>
    <property type="project" value="InterPro"/>
</dbReference>
<dbReference type="Gene3D" id="1.10.10.60">
    <property type="entry name" value="Homeodomain-like"/>
    <property type="match status" value="2"/>
</dbReference>
<feature type="domain" description="N-acetyltransferase" evidence="5">
    <location>
        <begin position="135"/>
        <end position="281"/>
    </location>
</feature>
<accession>A0A949JU84</accession>
<evidence type="ECO:0000259" key="4">
    <source>
        <dbReference type="PROSITE" id="PS01124"/>
    </source>
</evidence>
<dbReference type="InterPro" id="IPR050959">
    <property type="entry name" value="MarA-like"/>
</dbReference>
<keyword evidence="7" id="KW-1185">Reference proteome</keyword>
<dbReference type="Proteomes" id="UP000712157">
    <property type="component" value="Unassembled WGS sequence"/>
</dbReference>
<dbReference type="SUPFAM" id="SSF46689">
    <property type="entry name" value="Homeodomain-like"/>
    <property type="match status" value="2"/>
</dbReference>
<gene>
    <name evidence="6" type="ORF">KTH89_01645</name>
</gene>
<evidence type="ECO:0000313" key="6">
    <source>
        <dbReference type="EMBL" id="MBU9735218.1"/>
    </source>
</evidence>
<reference evidence="6" key="1">
    <citation type="submission" date="2021-06" db="EMBL/GenBank/DDBJ databases">
        <title>Description of novel taxa of the family Lachnospiraceae.</title>
        <authorList>
            <person name="Chaplin A.V."/>
            <person name="Sokolova S.R."/>
            <person name="Pikina A.P."/>
            <person name="Korzhanova M."/>
            <person name="Belova V."/>
            <person name="Korostin D."/>
            <person name="Efimov B.A."/>
        </authorList>
    </citation>
    <scope>NUCLEOTIDE SEQUENCE</scope>
    <source>
        <strain evidence="6">ASD5720</strain>
    </source>
</reference>
<dbReference type="GO" id="GO:0003700">
    <property type="term" value="F:DNA-binding transcription factor activity"/>
    <property type="evidence" value="ECO:0007669"/>
    <property type="project" value="InterPro"/>
</dbReference>
<dbReference type="Pfam" id="PF12833">
    <property type="entry name" value="HTH_18"/>
    <property type="match status" value="1"/>
</dbReference>
<dbReference type="PROSITE" id="PS00041">
    <property type="entry name" value="HTH_ARAC_FAMILY_1"/>
    <property type="match status" value="1"/>
</dbReference>
<dbReference type="InterPro" id="IPR018060">
    <property type="entry name" value="HTH_AraC"/>
</dbReference>
<dbReference type="Gene3D" id="3.40.630.30">
    <property type="match status" value="1"/>
</dbReference>
<feature type="domain" description="HTH araC/xylS-type" evidence="4">
    <location>
        <begin position="10"/>
        <end position="108"/>
    </location>
</feature>